<feature type="domain" description="AbiEi antitoxin N-terminal" evidence="1">
    <location>
        <begin position="11"/>
        <end position="55"/>
    </location>
</feature>
<reference evidence="2 3" key="1">
    <citation type="submission" date="2018-09" db="EMBL/GenBank/DDBJ databases">
        <title>Isolation, diversity and antifungal activity of actinobacteria from wheat.</title>
        <authorList>
            <person name="Han C."/>
        </authorList>
    </citation>
    <scope>NUCLEOTIDE SEQUENCE [LARGE SCALE GENOMIC DNA]</scope>
    <source>
        <strain evidence="2 3">NEAU-YY265</strain>
    </source>
</reference>
<dbReference type="Proteomes" id="UP000284057">
    <property type="component" value="Unassembled WGS sequence"/>
</dbReference>
<dbReference type="InterPro" id="IPR025159">
    <property type="entry name" value="AbiEi_N"/>
</dbReference>
<evidence type="ECO:0000259" key="1">
    <source>
        <dbReference type="Pfam" id="PF13338"/>
    </source>
</evidence>
<accession>A0A418KT62</accession>
<dbReference type="Pfam" id="PF13338">
    <property type="entry name" value="AbiEi_4"/>
    <property type="match status" value="1"/>
</dbReference>
<gene>
    <name evidence="2" type="ORF">DY240_09540</name>
</gene>
<name>A0A418KT62_9ACTN</name>
<proteinExistence type="predicted"/>
<dbReference type="EMBL" id="QUAL01000087">
    <property type="protein sequence ID" value="RIQ27364.1"/>
    <property type="molecule type" value="Genomic_DNA"/>
</dbReference>
<sequence>MPGPLRCISDDIVELLRRGNGIVDLATAGRAGVGGNRLRRLADTGLLVRLAPGCFASAAVLESASSWERHRLRSRAFALFSGSRTFLTGWSAAVTWQVPTVGRAPERVLAIRPAEAGHSVRHGQYGDIRVVRIPAGQACQVQGIGLMRPGWAVADAARMGPILPALVAADAVAAAGLDLDDAIGGMAGWPGIHRARWVAEHADPRAESPLETLGRFACLQFDLPLPVSNAWVGDIEPEYRVDGLWPFHGVVFEADGALKYDNRPDASRIVSRQGEREWRLRRLGLEVVRFGWDLAWRRRAELAGRFAALLRDNPPDGRPVRWWKHVPGVGAVEPEAADWPSPGPSGVVLPAGWER</sequence>
<dbReference type="AlphaFoldDB" id="A0A418KT62"/>
<dbReference type="OrthoDB" id="5143202at2"/>
<comment type="caution">
    <text evidence="2">The sequence shown here is derived from an EMBL/GenBank/DDBJ whole genome shotgun (WGS) entry which is preliminary data.</text>
</comment>
<protein>
    <recommendedName>
        <fullName evidence="1">AbiEi antitoxin N-terminal domain-containing protein</fullName>
    </recommendedName>
</protein>
<evidence type="ECO:0000313" key="2">
    <source>
        <dbReference type="EMBL" id="RIQ27364.1"/>
    </source>
</evidence>
<keyword evidence="3" id="KW-1185">Reference proteome</keyword>
<organism evidence="2 3">
    <name type="scientific">Jiangella rhizosphaerae</name>
    <dbReference type="NCBI Taxonomy" id="2293569"/>
    <lineage>
        <taxon>Bacteria</taxon>
        <taxon>Bacillati</taxon>
        <taxon>Actinomycetota</taxon>
        <taxon>Actinomycetes</taxon>
        <taxon>Jiangellales</taxon>
        <taxon>Jiangellaceae</taxon>
        <taxon>Jiangella</taxon>
    </lineage>
</organism>
<evidence type="ECO:0000313" key="3">
    <source>
        <dbReference type="Proteomes" id="UP000284057"/>
    </source>
</evidence>
<dbReference type="RefSeq" id="WP_119659693.1">
    <property type="nucleotide sequence ID" value="NZ_QUAL01000087.1"/>
</dbReference>